<feature type="region of interest" description="Disordered" evidence="1">
    <location>
        <begin position="1"/>
        <end position="25"/>
    </location>
</feature>
<proteinExistence type="predicted"/>
<feature type="compositionally biased region" description="Polar residues" evidence="1">
    <location>
        <begin position="15"/>
        <end position="25"/>
    </location>
</feature>
<evidence type="ECO:0000256" key="1">
    <source>
        <dbReference type="SAM" id="MobiDB-lite"/>
    </source>
</evidence>
<feature type="non-terminal residue" evidence="2">
    <location>
        <position position="1"/>
    </location>
</feature>
<name>A0A5C6SRD5_FUSOC</name>
<organism evidence="2 3">
    <name type="scientific">Fusarium oxysporum f. sp. cubense</name>
    <dbReference type="NCBI Taxonomy" id="61366"/>
    <lineage>
        <taxon>Eukaryota</taxon>
        <taxon>Fungi</taxon>
        <taxon>Dikarya</taxon>
        <taxon>Ascomycota</taxon>
        <taxon>Pezizomycotina</taxon>
        <taxon>Sordariomycetes</taxon>
        <taxon>Hypocreomycetidae</taxon>
        <taxon>Hypocreales</taxon>
        <taxon>Nectriaceae</taxon>
        <taxon>Fusarium</taxon>
        <taxon>Fusarium oxysporum species complex</taxon>
    </lineage>
</organism>
<evidence type="ECO:0000313" key="2">
    <source>
        <dbReference type="EMBL" id="TXC00894.1"/>
    </source>
</evidence>
<protein>
    <submittedName>
        <fullName evidence="2">Uncharacterized protein</fullName>
    </submittedName>
</protein>
<gene>
    <name evidence="2" type="ORF">FocTR4_00009072</name>
</gene>
<comment type="caution">
    <text evidence="2">The sequence shown here is derived from an EMBL/GenBank/DDBJ whole genome shotgun (WGS) entry which is preliminary data.</text>
</comment>
<reference evidence="2 3" key="1">
    <citation type="submission" date="2019-07" db="EMBL/GenBank/DDBJ databases">
        <title>The First High-Quality Draft Genome Sequence of the Causal Agent of the Current Panama Disease Epidemic.</title>
        <authorList>
            <person name="Warmington R.J."/>
            <person name="Kay W."/>
            <person name="Jeffries A."/>
            <person name="Bebber D."/>
            <person name="Moore K."/>
            <person name="Studholme D.J."/>
        </authorList>
    </citation>
    <scope>NUCLEOTIDE SEQUENCE [LARGE SCALE GENOMIC DNA]</scope>
    <source>
        <strain evidence="2 3">TR4</strain>
    </source>
</reference>
<sequence length="71" mass="7741">ILQLTRPALGEPSTWRPTSQWSTTGASGRESLICTINQAQLVVSTSRNQSFLILFVCCIVVSTCTKRHSCG</sequence>
<dbReference type="AlphaFoldDB" id="A0A5C6SRD5"/>
<dbReference type="Proteomes" id="UP000321331">
    <property type="component" value="Unassembled WGS sequence"/>
</dbReference>
<accession>A0A5C6SRD5</accession>
<evidence type="ECO:0000313" key="3">
    <source>
        <dbReference type="Proteomes" id="UP000321331"/>
    </source>
</evidence>
<dbReference type="EMBL" id="VMNF01000009">
    <property type="protein sequence ID" value="TXC00894.1"/>
    <property type="molecule type" value="Genomic_DNA"/>
</dbReference>